<feature type="signal peptide" evidence="4">
    <location>
        <begin position="1"/>
        <end position="18"/>
    </location>
</feature>
<evidence type="ECO:0000313" key="5">
    <source>
        <dbReference type="EMBL" id="GAA5529065.1"/>
    </source>
</evidence>
<keyword evidence="2" id="KW-0406">Ion transport</keyword>
<dbReference type="Gene3D" id="3.40.190.10">
    <property type="entry name" value="Periplasmic binding protein-like II"/>
    <property type="match status" value="2"/>
</dbReference>
<keyword evidence="3 4" id="KW-0732">Signal</keyword>
<evidence type="ECO:0000256" key="3">
    <source>
        <dbReference type="ARBA" id="ARBA00022729"/>
    </source>
</evidence>
<dbReference type="PANTHER" id="PTHR30006">
    <property type="entry name" value="THIAMINE-BINDING PERIPLASMIC PROTEIN-RELATED"/>
    <property type="match status" value="1"/>
</dbReference>
<dbReference type="RefSeq" id="WP_345722684.1">
    <property type="nucleotide sequence ID" value="NZ_BAABRU010000009.1"/>
</dbReference>
<dbReference type="PANTHER" id="PTHR30006:SF15">
    <property type="entry name" value="IRON-UTILIZATION PERIPLASMIC PROTEIN"/>
    <property type="match status" value="1"/>
</dbReference>
<organism evidence="5 6">
    <name type="scientific">Herpetosiphon gulosus</name>
    <dbReference type="NCBI Taxonomy" id="1973496"/>
    <lineage>
        <taxon>Bacteria</taxon>
        <taxon>Bacillati</taxon>
        <taxon>Chloroflexota</taxon>
        <taxon>Chloroflexia</taxon>
        <taxon>Herpetosiphonales</taxon>
        <taxon>Herpetosiphonaceae</taxon>
        <taxon>Herpetosiphon</taxon>
    </lineage>
</organism>
<dbReference type="SUPFAM" id="SSF53850">
    <property type="entry name" value="Periplasmic binding protein-like II"/>
    <property type="match status" value="1"/>
</dbReference>
<evidence type="ECO:0000256" key="2">
    <source>
        <dbReference type="ARBA" id="ARBA00022496"/>
    </source>
</evidence>
<evidence type="ECO:0000256" key="4">
    <source>
        <dbReference type="SAM" id="SignalP"/>
    </source>
</evidence>
<comment type="similarity">
    <text evidence="1">Belongs to the bacterial solute-binding protein 1 family.</text>
</comment>
<evidence type="ECO:0008006" key="7">
    <source>
        <dbReference type="Google" id="ProtNLM"/>
    </source>
</evidence>
<dbReference type="PROSITE" id="PS51257">
    <property type="entry name" value="PROKAR_LIPOPROTEIN"/>
    <property type="match status" value="1"/>
</dbReference>
<feature type="chain" id="PRO_5046573103" description="Iron ABC transporter substrate-binding protein" evidence="4">
    <location>
        <begin position="19"/>
        <end position="379"/>
    </location>
</feature>
<keyword evidence="6" id="KW-1185">Reference proteome</keyword>
<dbReference type="CDD" id="cd13543">
    <property type="entry name" value="PBP2_Fbp"/>
    <property type="match status" value="1"/>
</dbReference>
<proteinExistence type="inferred from homology"/>
<reference evidence="5 6" key="1">
    <citation type="submission" date="2024-02" db="EMBL/GenBank/DDBJ databases">
        <title>Herpetosiphon gulosus NBRC 112829.</title>
        <authorList>
            <person name="Ichikawa N."/>
            <person name="Katano-Makiyama Y."/>
            <person name="Hidaka K."/>
        </authorList>
    </citation>
    <scope>NUCLEOTIDE SEQUENCE [LARGE SCALE GENOMIC DNA]</scope>
    <source>
        <strain evidence="5 6">NBRC 112829</strain>
    </source>
</reference>
<dbReference type="PIRSF" id="PIRSF002825">
    <property type="entry name" value="CfbpA"/>
    <property type="match status" value="1"/>
</dbReference>
<dbReference type="Proteomes" id="UP001428290">
    <property type="component" value="Unassembled WGS sequence"/>
</dbReference>
<dbReference type="InterPro" id="IPR006059">
    <property type="entry name" value="SBP"/>
</dbReference>
<keyword evidence="2" id="KW-0408">Iron</keyword>
<sequence>MKLVRSLMLLLCLSIVIAACGGEATPTAVPAPTTAAATPTTVSAAEATATVEVTAVAEVSPTVPTTTTTEPAGGSLVVYSGRSESLVAPLLELFTQETGIAVEVRYGDTAEMAAQILEEGDNSPADVFFGQDAGALGALSDRFVTLDRSLLNLVDPRFVSSEGTWVGASGRARVLVYNTDVLTSTDLPASILDLTKPEWKGRVAWAPTNGSLQAFVTALRVSQGEDVAKQWLEGMIANDVKVYESNSAIVKAVASGEVDTGLVNHYYLFALKKEQPDAKAANHYFGNGDIGSLVNVAGVGVLKTAKNPEAAQIFANYLLSDGAQLYFADKTNEYPLVAGIITNPAIKPLGEIITPNIDLSNLKDLQGTLELLQDVGAIQ</sequence>
<evidence type="ECO:0000256" key="1">
    <source>
        <dbReference type="ARBA" id="ARBA00008520"/>
    </source>
</evidence>
<name>A0ABP9X0Y3_9CHLR</name>
<protein>
    <recommendedName>
        <fullName evidence="7">Iron ABC transporter substrate-binding protein</fullName>
    </recommendedName>
</protein>
<dbReference type="EMBL" id="BAABRU010000009">
    <property type="protein sequence ID" value="GAA5529065.1"/>
    <property type="molecule type" value="Genomic_DNA"/>
</dbReference>
<dbReference type="InterPro" id="IPR026045">
    <property type="entry name" value="Ferric-bd"/>
</dbReference>
<comment type="caution">
    <text evidence="5">The sequence shown here is derived from an EMBL/GenBank/DDBJ whole genome shotgun (WGS) entry which is preliminary data.</text>
</comment>
<dbReference type="Pfam" id="PF13416">
    <property type="entry name" value="SBP_bac_8"/>
    <property type="match status" value="1"/>
</dbReference>
<accession>A0ABP9X0Y3</accession>
<gene>
    <name evidence="5" type="ORF">Hgul01_02868</name>
</gene>
<keyword evidence="2" id="KW-0410">Iron transport</keyword>
<evidence type="ECO:0000313" key="6">
    <source>
        <dbReference type="Proteomes" id="UP001428290"/>
    </source>
</evidence>
<keyword evidence="2" id="KW-0813">Transport</keyword>